<keyword evidence="5 7" id="KW-0472">Membrane</keyword>
<evidence type="ECO:0000313" key="9">
    <source>
        <dbReference type="Proteomes" id="UP000182771"/>
    </source>
</evidence>
<name>A0A1H2XKR6_9FLAO</name>
<dbReference type="EMBL" id="FNND01000005">
    <property type="protein sequence ID" value="SDW93493.1"/>
    <property type="molecule type" value="Genomic_DNA"/>
</dbReference>
<dbReference type="Proteomes" id="UP000182771">
    <property type="component" value="Unassembled WGS sequence"/>
</dbReference>
<evidence type="ECO:0000256" key="4">
    <source>
        <dbReference type="ARBA" id="ARBA00022679"/>
    </source>
</evidence>
<keyword evidence="3" id="KW-0997">Cell inner membrane</keyword>
<evidence type="ECO:0000313" key="8">
    <source>
        <dbReference type="EMBL" id="SDW93493.1"/>
    </source>
</evidence>
<dbReference type="GeneID" id="85016620"/>
<dbReference type="RefSeq" id="WP_016420972.1">
    <property type="nucleotide sequence ID" value="NZ_FNND01000005.1"/>
</dbReference>
<keyword evidence="6 8" id="KW-0012">Acyltransferase</keyword>
<feature type="transmembrane region" description="Helical" evidence="7">
    <location>
        <begin position="32"/>
        <end position="50"/>
    </location>
</feature>
<protein>
    <submittedName>
        <fullName evidence="8">Predicted acyltransferase, LPLAT superfamily</fullName>
    </submittedName>
</protein>
<keyword evidence="9" id="KW-1185">Reference proteome</keyword>
<comment type="subcellular location">
    <subcellularLocation>
        <location evidence="1">Cell inner membrane</location>
    </subcellularLocation>
</comment>
<dbReference type="Pfam" id="PF03279">
    <property type="entry name" value="Lip_A_acyltrans"/>
    <property type="match status" value="1"/>
</dbReference>
<reference evidence="8 9" key="1">
    <citation type="submission" date="2016-10" db="EMBL/GenBank/DDBJ databases">
        <authorList>
            <person name="Varghese N."/>
            <person name="Submissions S."/>
        </authorList>
    </citation>
    <scope>NUCLEOTIDE SEQUENCE [LARGE SCALE GENOMIC DNA]</scope>
    <source>
        <strain evidence="8 9">DSM 11449</strain>
    </source>
</reference>
<dbReference type="OrthoDB" id="9808633at2"/>
<evidence type="ECO:0000256" key="5">
    <source>
        <dbReference type="ARBA" id="ARBA00023136"/>
    </source>
</evidence>
<keyword evidence="2" id="KW-1003">Cell membrane</keyword>
<accession>A0A1H2XKR6</accession>
<gene>
    <name evidence="8" type="ORF">SAMN05444420_105163</name>
</gene>
<organism evidence="8 9">
    <name type="scientific">Capnocytophaga granulosa</name>
    <dbReference type="NCBI Taxonomy" id="45242"/>
    <lineage>
        <taxon>Bacteria</taxon>
        <taxon>Pseudomonadati</taxon>
        <taxon>Bacteroidota</taxon>
        <taxon>Flavobacteriia</taxon>
        <taxon>Flavobacteriales</taxon>
        <taxon>Flavobacteriaceae</taxon>
        <taxon>Capnocytophaga</taxon>
    </lineage>
</organism>
<dbReference type="GO" id="GO:0016746">
    <property type="term" value="F:acyltransferase activity"/>
    <property type="evidence" value="ECO:0007669"/>
    <property type="project" value="UniProtKB-KW"/>
</dbReference>
<evidence type="ECO:0000256" key="1">
    <source>
        <dbReference type="ARBA" id="ARBA00004533"/>
    </source>
</evidence>
<keyword evidence="7" id="KW-0812">Transmembrane</keyword>
<dbReference type="InterPro" id="IPR004960">
    <property type="entry name" value="LipA_acyltrans"/>
</dbReference>
<dbReference type="GO" id="GO:0009247">
    <property type="term" value="P:glycolipid biosynthetic process"/>
    <property type="evidence" value="ECO:0007669"/>
    <property type="project" value="UniProtKB-ARBA"/>
</dbReference>
<evidence type="ECO:0000256" key="6">
    <source>
        <dbReference type="ARBA" id="ARBA00023315"/>
    </source>
</evidence>
<evidence type="ECO:0000256" key="7">
    <source>
        <dbReference type="SAM" id="Phobius"/>
    </source>
</evidence>
<evidence type="ECO:0000256" key="3">
    <source>
        <dbReference type="ARBA" id="ARBA00022519"/>
    </source>
</evidence>
<proteinExistence type="predicted"/>
<dbReference type="AlphaFoldDB" id="A0A1H2XKR6"/>
<keyword evidence="7" id="KW-1133">Transmembrane helix</keyword>
<sequence>MEDKKAKTQWQGKSKGSVWGYKVFVLLIKHLGVRWAYGLLVFVAFYYFLFERRSNRVLRYYFRQRLGYSWAKTWVSLYRNYFVFGQTIIDKVAVSAQLRDQFTYDFDGVEHLQELLKAHKGGVLISAHIGNFEMAEPFFREIDEDCQIHTVTVDLERTAIRDYLQEISSAPPPKYIYIKDDLSHIFEINEALQHHGIICLTGDRYFEGNKYLTAPLLGQMARFPAGPFHIASRLGVPVIFVYVMKERNLHYHLYARVAQTAHRDAQGLLSAFTQSMEQMLQRYPLQWFNYFDFWEELETKNKK</sequence>
<dbReference type="GO" id="GO:0005886">
    <property type="term" value="C:plasma membrane"/>
    <property type="evidence" value="ECO:0007669"/>
    <property type="project" value="UniProtKB-SubCell"/>
</dbReference>
<dbReference type="PANTHER" id="PTHR30606">
    <property type="entry name" value="LIPID A BIOSYNTHESIS LAUROYL ACYLTRANSFERASE"/>
    <property type="match status" value="1"/>
</dbReference>
<dbReference type="PANTHER" id="PTHR30606:SF10">
    <property type="entry name" value="PHOSPHATIDYLINOSITOL MANNOSIDE ACYLTRANSFERASE"/>
    <property type="match status" value="1"/>
</dbReference>
<comment type="caution">
    <text evidence="8">The sequence shown here is derived from an EMBL/GenBank/DDBJ whole genome shotgun (WGS) entry which is preliminary data.</text>
</comment>
<keyword evidence="4 8" id="KW-0808">Transferase</keyword>
<evidence type="ECO:0000256" key="2">
    <source>
        <dbReference type="ARBA" id="ARBA00022475"/>
    </source>
</evidence>
<dbReference type="CDD" id="cd07984">
    <property type="entry name" value="LPLAT_LABLAT-like"/>
    <property type="match status" value="1"/>
</dbReference>